<evidence type="ECO:0000313" key="2">
    <source>
        <dbReference type="EMBL" id="UQC78358.1"/>
    </source>
</evidence>
<proteinExistence type="predicted"/>
<feature type="region of interest" description="Disordered" evidence="1">
    <location>
        <begin position="1"/>
        <end position="22"/>
    </location>
</feature>
<feature type="region of interest" description="Disordered" evidence="1">
    <location>
        <begin position="639"/>
        <end position="710"/>
    </location>
</feature>
<dbReference type="Proteomes" id="UP000830671">
    <property type="component" value="Chromosome 2"/>
</dbReference>
<dbReference type="AlphaFoldDB" id="A0A9Q8SJL2"/>
<feature type="compositionally biased region" description="Polar residues" evidence="1">
    <location>
        <begin position="700"/>
        <end position="710"/>
    </location>
</feature>
<dbReference type="EMBL" id="CP019474">
    <property type="protein sequence ID" value="UQC78358.1"/>
    <property type="molecule type" value="Genomic_DNA"/>
</dbReference>
<name>A0A9Q8SJL2_9PEZI</name>
<organism evidence="2 3">
    <name type="scientific">Colletotrichum lupini</name>
    <dbReference type="NCBI Taxonomy" id="145971"/>
    <lineage>
        <taxon>Eukaryota</taxon>
        <taxon>Fungi</taxon>
        <taxon>Dikarya</taxon>
        <taxon>Ascomycota</taxon>
        <taxon>Pezizomycotina</taxon>
        <taxon>Sordariomycetes</taxon>
        <taxon>Hypocreomycetidae</taxon>
        <taxon>Glomerellales</taxon>
        <taxon>Glomerellaceae</taxon>
        <taxon>Colletotrichum</taxon>
        <taxon>Colletotrichum acutatum species complex</taxon>
    </lineage>
</organism>
<sequence>MRLVLRSRPSSGGRRQFWTNDTPGSSNLVTPAVQPRYVPGLLDLVHFNLFASCPLHHCWFGFMVHGLMDLPNVYPRSVCLHICLLQLLASVRVVVTKCSVISRHCLEFLSLIKLLPALQCAVAVAAGFRLPLMGAYFRLTVSLVIVSVPQGSAKYLSALPPPPVAWLLSDMQWHVYTSHARTYTQTVTAIMHTSTNTQTRALKPSLNAARTGRKVAVRNAQSPLLFPFSNPECQRELPSPLSRCDTEEKSLNSVTEQPPSSCPALGGGLVSGLSDLALEGWLISGGESLLASCAFFFLLAFPCLAPPPPLQRNTETLVLLVPCVSISSPHNTFLTRTQNTLHSNLCRQIPIDSRPGSWVSVANLLNQANILTDNWNMMFLNHTSYVFGYYPRSTDGLRDMPLPQPALNHHLFEQEKPPPPFVVPAAPALAAKTCSGYTLSFRCLCPSEHAVTEHSLLCGSFPRRQRNAAGACSVSSSSPSSPLSLSLFALISSSLSLGLAAGPPIAVFSCARPDKQGRMETFISFVGNRICNFSIESILSPKSRDLLDERKWRYPTLGLSAGFYLSAADRAEGRRVVASPDNGSLHLSRVERTRHHESHGKDTLFSGGLIRLGNSIDSGLVAILGTRDKIDKPHLKATFQSLPGRQAYQRERETEGGHSGADGGEGENPVLDNQRHPSSSLASQIPARPRMGDAEAGQSHRGSSMDDTST</sequence>
<reference evidence="2" key="1">
    <citation type="journal article" date="2021" name="Mol. Plant Microbe Interact.">
        <title>Complete Genome Sequence of the Plant-Pathogenic Fungus Colletotrichum lupini.</title>
        <authorList>
            <person name="Baroncelli R."/>
            <person name="Pensec F."/>
            <person name="Da Lio D."/>
            <person name="Boufleur T."/>
            <person name="Vicente I."/>
            <person name="Sarrocco S."/>
            <person name="Picot A."/>
            <person name="Baraldi E."/>
            <person name="Sukno S."/>
            <person name="Thon M."/>
            <person name="Le Floch G."/>
        </authorList>
    </citation>
    <scope>NUCLEOTIDE SEQUENCE</scope>
    <source>
        <strain evidence="2">IMI 504893</strain>
    </source>
</reference>
<keyword evidence="3" id="KW-1185">Reference proteome</keyword>
<evidence type="ECO:0000313" key="3">
    <source>
        <dbReference type="Proteomes" id="UP000830671"/>
    </source>
</evidence>
<gene>
    <name evidence="2" type="ORF">CLUP02_03835</name>
</gene>
<dbReference type="GeneID" id="73337862"/>
<feature type="region of interest" description="Disordered" evidence="1">
    <location>
        <begin position="239"/>
        <end position="260"/>
    </location>
</feature>
<dbReference type="KEGG" id="clup:CLUP02_03835"/>
<protein>
    <submittedName>
        <fullName evidence="2">Uncharacterized protein</fullName>
    </submittedName>
</protein>
<evidence type="ECO:0000256" key="1">
    <source>
        <dbReference type="SAM" id="MobiDB-lite"/>
    </source>
</evidence>
<dbReference type="RefSeq" id="XP_049139995.1">
    <property type="nucleotide sequence ID" value="XM_049282852.1"/>
</dbReference>
<accession>A0A9Q8SJL2</accession>